<reference evidence="9 10" key="1">
    <citation type="submission" date="2016-10" db="EMBL/GenBank/DDBJ databases">
        <authorList>
            <person name="de Groot N.N."/>
        </authorList>
    </citation>
    <scope>NUCLEOTIDE SEQUENCE [LARGE SCALE GENOMIC DNA]</scope>
    <source>
        <strain evidence="9 10">Nv1</strain>
    </source>
</reference>
<evidence type="ECO:0000256" key="3">
    <source>
        <dbReference type="ARBA" id="ARBA00006759"/>
    </source>
</evidence>
<comment type="cofactor">
    <cofactor evidence="7">
        <name>Zn(2+)</name>
        <dbReference type="ChEBI" id="CHEBI:29105"/>
    </cofactor>
    <text evidence="7">Binds 2 Zn(2+) ions per subunit.</text>
</comment>
<comment type="subunit">
    <text evidence="7">Monomer.</text>
</comment>
<feature type="binding site" evidence="7">
    <location>
        <position position="120"/>
    </location>
    <ligand>
        <name>Zn(2+)</name>
        <dbReference type="ChEBI" id="CHEBI:29105"/>
        <label>1</label>
    </ligand>
</feature>
<sequence length="263" mass="29148">MTMPHIVAIRAFTDNYIWVIRDHYHAAVVDPGDAAPVLDYLRQESLKLVAILNTHHHNDHVGGNAALLRDYAVPVYGPAGEPIPTLTHRLKESNDRESEEGCAYISEFALSLRVLDIPGHTAGHIAYYGANMLFCGDTLFACGCGKLFEGTAKEMADSLQKLADLPNETLVYCGHEYTLNNIRFARVVEPSNQALIEREAAVEKLRKQSLPTLPSTIGLEKATNPFLRCQQPEIIKNASNYAGEPLPDPVSVFAAIRNWKNHF</sequence>
<comment type="pathway">
    <text evidence="2 7">Secondary metabolite metabolism; methylglyoxal degradation; (R)-lactate from methylglyoxal: step 2/2.</text>
</comment>
<dbReference type="InterPro" id="IPR017782">
    <property type="entry name" value="Hydroxyacylglutathione_Hdrlase"/>
</dbReference>
<dbReference type="PIRSF" id="PIRSF005457">
    <property type="entry name" value="Glx"/>
    <property type="match status" value="1"/>
</dbReference>
<evidence type="ECO:0000256" key="5">
    <source>
        <dbReference type="ARBA" id="ARBA00022801"/>
    </source>
</evidence>
<name>A0A1H7NSU0_9PROT</name>
<feature type="binding site" evidence="7">
    <location>
        <position position="137"/>
    </location>
    <ligand>
        <name>Zn(2+)</name>
        <dbReference type="ChEBI" id="CHEBI:29105"/>
        <label>2</label>
    </ligand>
</feature>
<dbReference type="PANTHER" id="PTHR43705">
    <property type="entry name" value="HYDROXYACYLGLUTATHIONE HYDROLASE"/>
    <property type="match status" value="1"/>
</dbReference>
<dbReference type="SMART" id="SM00849">
    <property type="entry name" value="Lactamase_B"/>
    <property type="match status" value="1"/>
</dbReference>
<dbReference type="InterPro" id="IPR035680">
    <property type="entry name" value="Clx_II_MBL"/>
</dbReference>
<dbReference type="SUPFAM" id="SSF56281">
    <property type="entry name" value="Metallo-hydrolase/oxidoreductase"/>
    <property type="match status" value="1"/>
</dbReference>
<feature type="binding site" evidence="7">
    <location>
        <position position="60"/>
    </location>
    <ligand>
        <name>Zn(2+)</name>
        <dbReference type="ChEBI" id="CHEBI:29105"/>
        <label>2</label>
    </ligand>
</feature>
<dbReference type="NCBIfam" id="TIGR03413">
    <property type="entry name" value="GSH_gloB"/>
    <property type="match status" value="1"/>
</dbReference>
<dbReference type="InterPro" id="IPR050110">
    <property type="entry name" value="Glyoxalase_II_hydrolase"/>
</dbReference>
<dbReference type="GO" id="GO:0004416">
    <property type="term" value="F:hydroxyacylglutathione hydrolase activity"/>
    <property type="evidence" value="ECO:0007669"/>
    <property type="project" value="UniProtKB-UniRule"/>
</dbReference>
<dbReference type="UniPathway" id="UPA00619">
    <property type="reaction ID" value="UER00676"/>
</dbReference>
<evidence type="ECO:0000256" key="4">
    <source>
        <dbReference type="ARBA" id="ARBA00022723"/>
    </source>
</evidence>
<dbReference type="Gene3D" id="3.60.15.10">
    <property type="entry name" value="Ribonuclease Z/Hydroxyacylglutathione hydrolase-like"/>
    <property type="match status" value="1"/>
</dbReference>
<dbReference type="Proteomes" id="UP000198620">
    <property type="component" value="Unassembled WGS sequence"/>
</dbReference>
<evidence type="ECO:0000256" key="2">
    <source>
        <dbReference type="ARBA" id="ARBA00004963"/>
    </source>
</evidence>
<feature type="binding site" evidence="7">
    <location>
        <position position="55"/>
    </location>
    <ligand>
        <name>Zn(2+)</name>
        <dbReference type="ChEBI" id="CHEBI:29105"/>
        <label>1</label>
    </ligand>
</feature>
<feature type="binding site" evidence="7">
    <location>
        <position position="175"/>
    </location>
    <ligand>
        <name>Zn(2+)</name>
        <dbReference type="ChEBI" id="CHEBI:29105"/>
        <label>2</label>
    </ligand>
</feature>
<feature type="binding site" evidence="7">
    <location>
        <position position="59"/>
    </location>
    <ligand>
        <name>Zn(2+)</name>
        <dbReference type="ChEBI" id="CHEBI:29105"/>
        <label>2</label>
    </ligand>
</feature>
<evidence type="ECO:0000259" key="8">
    <source>
        <dbReference type="SMART" id="SM00849"/>
    </source>
</evidence>
<dbReference type="CDD" id="cd07723">
    <property type="entry name" value="hydroxyacylglutathione_hydrolase_MBL-fold"/>
    <property type="match status" value="1"/>
</dbReference>
<evidence type="ECO:0000256" key="1">
    <source>
        <dbReference type="ARBA" id="ARBA00001623"/>
    </source>
</evidence>
<keyword evidence="5 7" id="KW-0378">Hydrolase</keyword>
<proteinExistence type="inferred from homology"/>
<evidence type="ECO:0000256" key="7">
    <source>
        <dbReference type="HAMAP-Rule" id="MF_01374"/>
    </source>
</evidence>
<dbReference type="EMBL" id="FOBH01000007">
    <property type="protein sequence ID" value="SEL26640.1"/>
    <property type="molecule type" value="Genomic_DNA"/>
</dbReference>
<dbReference type="STRING" id="1233.SAMN05216387_107128"/>
<evidence type="ECO:0000313" key="9">
    <source>
        <dbReference type="EMBL" id="SEL26640.1"/>
    </source>
</evidence>
<dbReference type="GO" id="GO:0046872">
    <property type="term" value="F:metal ion binding"/>
    <property type="evidence" value="ECO:0007669"/>
    <property type="project" value="UniProtKB-KW"/>
</dbReference>
<accession>A0A1H7NSU0</accession>
<comment type="catalytic activity">
    <reaction evidence="1 7">
        <text>an S-(2-hydroxyacyl)glutathione + H2O = a 2-hydroxy carboxylate + glutathione + H(+)</text>
        <dbReference type="Rhea" id="RHEA:21864"/>
        <dbReference type="ChEBI" id="CHEBI:15377"/>
        <dbReference type="ChEBI" id="CHEBI:15378"/>
        <dbReference type="ChEBI" id="CHEBI:57925"/>
        <dbReference type="ChEBI" id="CHEBI:58896"/>
        <dbReference type="ChEBI" id="CHEBI:71261"/>
        <dbReference type="EC" id="3.1.2.6"/>
    </reaction>
</comment>
<dbReference type="PANTHER" id="PTHR43705:SF1">
    <property type="entry name" value="HYDROXYACYLGLUTATHIONE HYDROLASE GLOB"/>
    <property type="match status" value="1"/>
</dbReference>
<dbReference type="InterPro" id="IPR032282">
    <property type="entry name" value="HAGH_C"/>
</dbReference>
<gene>
    <name evidence="7" type="primary">gloB</name>
    <name evidence="9" type="ORF">SAMN05216387_107128</name>
</gene>
<evidence type="ECO:0000256" key="6">
    <source>
        <dbReference type="ARBA" id="ARBA00022833"/>
    </source>
</evidence>
<dbReference type="GO" id="GO:0019243">
    <property type="term" value="P:methylglyoxal catabolic process to D-lactate via S-lactoyl-glutathione"/>
    <property type="evidence" value="ECO:0007669"/>
    <property type="project" value="UniProtKB-UniRule"/>
</dbReference>
<protein>
    <recommendedName>
        <fullName evidence="7">Hydroxyacylglutathione hydrolase</fullName>
        <ecNumber evidence="7">3.1.2.6</ecNumber>
    </recommendedName>
    <alternativeName>
        <fullName evidence="7">Glyoxalase II</fullName>
        <shortName evidence="7">Glx II</shortName>
    </alternativeName>
</protein>
<keyword evidence="6 7" id="KW-0862">Zinc</keyword>
<dbReference type="Pfam" id="PF00753">
    <property type="entry name" value="Lactamase_B"/>
    <property type="match status" value="1"/>
</dbReference>
<feature type="binding site" evidence="7">
    <location>
        <position position="57"/>
    </location>
    <ligand>
        <name>Zn(2+)</name>
        <dbReference type="ChEBI" id="CHEBI:29105"/>
        <label>1</label>
    </ligand>
</feature>
<dbReference type="Pfam" id="PF16123">
    <property type="entry name" value="HAGH_C"/>
    <property type="match status" value="1"/>
</dbReference>
<comment type="similarity">
    <text evidence="3 7">Belongs to the metallo-beta-lactamase superfamily. Glyoxalase II family.</text>
</comment>
<feature type="binding site" evidence="7">
    <location>
        <position position="137"/>
    </location>
    <ligand>
        <name>Zn(2+)</name>
        <dbReference type="ChEBI" id="CHEBI:29105"/>
        <label>1</label>
    </ligand>
</feature>
<dbReference type="AlphaFoldDB" id="A0A1H7NSU0"/>
<comment type="function">
    <text evidence="7">Thiolesterase that catalyzes the hydrolysis of S-D-lactoyl-glutathione to form glutathione and D-lactic acid.</text>
</comment>
<dbReference type="HAMAP" id="MF_01374">
    <property type="entry name" value="Glyoxalase_2"/>
    <property type="match status" value="1"/>
</dbReference>
<keyword evidence="4 7" id="KW-0479">Metal-binding</keyword>
<dbReference type="InterPro" id="IPR036866">
    <property type="entry name" value="RibonucZ/Hydroxyglut_hydro"/>
</dbReference>
<evidence type="ECO:0000313" key="10">
    <source>
        <dbReference type="Proteomes" id="UP000198620"/>
    </source>
</evidence>
<keyword evidence="10" id="KW-1185">Reference proteome</keyword>
<dbReference type="EC" id="3.1.2.6" evidence="7"/>
<organism evidence="9 10">
    <name type="scientific">Nitrosovibrio tenuis</name>
    <dbReference type="NCBI Taxonomy" id="1233"/>
    <lineage>
        <taxon>Bacteria</taxon>
        <taxon>Pseudomonadati</taxon>
        <taxon>Pseudomonadota</taxon>
        <taxon>Betaproteobacteria</taxon>
        <taxon>Nitrosomonadales</taxon>
        <taxon>Nitrosomonadaceae</taxon>
        <taxon>Nitrosovibrio</taxon>
    </lineage>
</organism>
<feature type="domain" description="Metallo-beta-lactamase" evidence="8">
    <location>
        <begin position="14"/>
        <end position="175"/>
    </location>
</feature>
<dbReference type="InterPro" id="IPR001279">
    <property type="entry name" value="Metallo-B-lactamas"/>
</dbReference>